<keyword evidence="5" id="KW-0808">Transferase</keyword>
<dbReference type="EC" id="2.7.13.3" evidence="3"/>
<dbReference type="EMBL" id="LWBS01000007">
    <property type="protein sequence ID" value="OAP97551.1"/>
    <property type="molecule type" value="Genomic_DNA"/>
</dbReference>
<dbReference type="InterPro" id="IPR003661">
    <property type="entry name" value="HisK_dim/P_dom"/>
</dbReference>
<evidence type="ECO:0000256" key="10">
    <source>
        <dbReference type="ARBA" id="ARBA00023136"/>
    </source>
</evidence>
<proteinExistence type="predicted"/>
<evidence type="ECO:0000256" key="9">
    <source>
        <dbReference type="ARBA" id="ARBA00023012"/>
    </source>
</evidence>
<dbReference type="CDD" id="cd00075">
    <property type="entry name" value="HATPase"/>
    <property type="match status" value="1"/>
</dbReference>
<dbReference type="Gene3D" id="3.30.565.10">
    <property type="entry name" value="Histidine kinase-like ATPase, C-terminal domain"/>
    <property type="match status" value="1"/>
</dbReference>
<dbReference type="InterPro" id="IPR003594">
    <property type="entry name" value="HATPase_dom"/>
</dbReference>
<keyword evidence="8 11" id="KW-1133">Transmembrane helix</keyword>
<dbReference type="InterPro" id="IPR050428">
    <property type="entry name" value="TCS_sensor_his_kinase"/>
</dbReference>
<evidence type="ECO:0000256" key="2">
    <source>
        <dbReference type="ARBA" id="ARBA00004141"/>
    </source>
</evidence>
<dbReference type="SMART" id="SM00388">
    <property type="entry name" value="HisKA"/>
    <property type="match status" value="1"/>
</dbReference>
<dbReference type="InterPro" id="IPR005467">
    <property type="entry name" value="His_kinase_dom"/>
</dbReference>
<evidence type="ECO:0000256" key="3">
    <source>
        <dbReference type="ARBA" id="ARBA00012438"/>
    </source>
</evidence>
<evidence type="ECO:0000256" key="8">
    <source>
        <dbReference type="ARBA" id="ARBA00022989"/>
    </source>
</evidence>
<evidence type="ECO:0000256" key="6">
    <source>
        <dbReference type="ARBA" id="ARBA00022692"/>
    </source>
</evidence>
<keyword evidence="6 11" id="KW-0812">Transmembrane</keyword>
<evidence type="ECO:0000256" key="11">
    <source>
        <dbReference type="SAM" id="Phobius"/>
    </source>
</evidence>
<dbReference type="GO" id="GO:0005886">
    <property type="term" value="C:plasma membrane"/>
    <property type="evidence" value="ECO:0007669"/>
    <property type="project" value="TreeGrafter"/>
</dbReference>
<dbReference type="SUPFAM" id="SSF55874">
    <property type="entry name" value="ATPase domain of HSP90 chaperone/DNA topoisomerase II/histidine kinase"/>
    <property type="match status" value="1"/>
</dbReference>
<dbReference type="SUPFAM" id="SSF47384">
    <property type="entry name" value="Homodimeric domain of signal transducing histidine kinase"/>
    <property type="match status" value="1"/>
</dbReference>
<dbReference type="PANTHER" id="PTHR45436:SF15">
    <property type="entry name" value="SENSOR HISTIDINE KINASE CUSS"/>
    <property type="match status" value="1"/>
</dbReference>
<name>A0A179C099_RHILE</name>
<evidence type="ECO:0000256" key="4">
    <source>
        <dbReference type="ARBA" id="ARBA00022553"/>
    </source>
</evidence>
<evidence type="ECO:0000259" key="12">
    <source>
        <dbReference type="PROSITE" id="PS50109"/>
    </source>
</evidence>
<evidence type="ECO:0000256" key="1">
    <source>
        <dbReference type="ARBA" id="ARBA00000085"/>
    </source>
</evidence>
<protein>
    <recommendedName>
        <fullName evidence="3">histidine kinase</fullName>
        <ecNumber evidence="3">2.7.13.3</ecNumber>
    </recommendedName>
</protein>
<evidence type="ECO:0000256" key="7">
    <source>
        <dbReference type="ARBA" id="ARBA00022777"/>
    </source>
</evidence>
<organism evidence="13">
    <name type="scientific">Rhizobium leguminosarum</name>
    <dbReference type="NCBI Taxonomy" id="384"/>
    <lineage>
        <taxon>Bacteria</taxon>
        <taxon>Pseudomonadati</taxon>
        <taxon>Pseudomonadota</taxon>
        <taxon>Alphaproteobacteria</taxon>
        <taxon>Hyphomicrobiales</taxon>
        <taxon>Rhizobiaceae</taxon>
        <taxon>Rhizobium/Agrobacterium group</taxon>
        <taxon>Rhizobium</taxon>
    </lineage>
</organism>
<feature type="transmembrane region" description="Helical" evidence="11">
    <location>
        <begin position="26"/>
        <end position="48"/>
    </location>
</feature>
<dbReference type="CDD" id="cd00082">
    <property type="entry name" value="HisKA"/>
    <property type="match status" value="1"/>
</dbReference>
<dbReference type="AlphaFoldDB" id="A0A179C099"/>
<comment type="caution">
    <text evidence="13">The sequence shown here is derived from an EMBL/GenBank/DDBJ whole genome shotgun (WGS) entry which is preliminary data.</text>
</comment>
<accession>A0A179C099</accession>
<dbReference type="Pfam" id="PF02518">
    <property type="entry name" value="HATPase_c"/>
    <property type="match status" value="1"/>
</dbReference>
<dbReference type="InterPro" id="IPR036097">
    <property type="entry name" value="HisK_dim/P_sf"/>
</dbReference>
<dbReference type="PANTHER" id="PTHR45436">
    <property type="entry name" value="SENSOR HISTIDINE KINASE YKOH"/>
    <property type="match status" value="1"/>
</dbReference>
<gene>
    <name evidence="13" type="ORF">A4U53_36705</name>
</gene>
<keyword evidence="9" id="KW-0902">Two-component regulatory system</keyword>
<comment type="subcellular location">
    <subcellularLocation>
        <location evidence="2">Membrane</location>
        <topology evidence="2">Multi-pass membrane protein</topology>
    </subcellularLocation>
</comment>
<reference evidence="13" key="1">
    <citation type="submission" date="2016-04" db="EMBL/GenBank/DDBJ databases">
        <title>Fast-growing isolate from the root nodules of Vavilovia formosa.</title>
        <authorList>
            <person name="Kimeklis A."/>
            <person name="Safronova V."/>
            <person name="Belimov A."/>
            <person name="Andronov E."/>
        </authorList>
    </citation>
    <scope>NUCLEOTIDE SEQUENCE [LARGE SCALE GENOMIC DNA]</scope>
    <source>
        <strain evidence="13">Vaf-46</strain>
    </source>
</reference>
<dbReference type="PROSITE" id="PS50109">
    <property type="entry name" value="HIS_KIN"/>
    <property type="match status" value="1"/>
</dbReference>
<sequence length="304" mass="33209">MAVQIAFPRQHIVFDTVLEEFVGDIAWLWIPFILFLLLANVVTLSITLRPLRLAAEEASQIEPSSMTNRLTEGRMPNDVLALVRSVNGALDRLQIGFLAMDQFAGHLAHELRTPLAIAKARVALLPHSAARDIEADFVGMERVITQLVDRVRVGTIHYEAQDLVDLGELSSTVARFMAPMVVQAGRRLELDTPDTPVVVAGAYDYLFRALRNLIENAIRHSPPGGLVSLDVFKAGISVKDQGCGFAASRLEGDQLMTEQGDRAEGLGLGLKIVSETMIAHNGRLLLSNRDKRGACATMMFGALS</sequence>
<keyword evidence="7" id="KW-0418">Kinase</keyword>
<dbReference type="Gene3D" id="1.10.287.130">
    <property type="match status" value="1"/>
</dbReference>
<dbReference type="GO" id="GO:0000155">
    <property type="term" value="F:phosphorelay sensor kinase activity"/>
    <property type="evidence" value="ECO:0007669"/>
    <property type="project" value="InterPro"/>
</dbReference>
<evidence type="ECO:0000256" key="5">
    <source>
        <dbReference type="ARBA" id="ARBA00022679"/>
    </source>
</evidence>
<dbReference type="InterPro" id="IPR036890">
    <property type="entry name" value="HATPase_C_sf"/>
</dbReference>
<feature type="domain" description="Histidine kinase" evidence="12">
    <location>
        <begin position="106"/>
        <end position="304"/>
    </location>
</feature>
<keyword evidence="10 11" id="KW-0472">Membrane</keyword>
<dbReference type="SMART" id="SM00387">
    <property type="entry name" value="HATPase_c"/>
    <property type="match status" value="1"/>
</dbReference>
<evidence type="ECO:0000313" key="13">
    <source>
        <dbReference type="EMBL" id="OAP97551.1"/>
    </source>
</evidence>
<keyword evidence="4" id="KW-0597">Phosphoprotein</keyword>
<comment type="catalytic activity">
    <reaction evidence="1">
        <text>ATP + protein L-histidine = ADP + protein N-phospho-L-histidine.</text>
        <dbReference type="EC" id="2.7.13.3"/>
    </reaction>
</comment>